<evidence type="ECO:0000256" key="5">
    <source>
        <dbReference type="ARBA" id="ARBA00023242"/>
    </source>
</evidence>
<feature type="compositionally biased region" description="Basic and acidic residues" evidence="7">
    <location>
        <begin position="709"/>
        <end position="723"/>
    </location>
</feature>
<dbReference type="GO" id="GO:0030490">
    <property type="term" value="P:maturation of SSU-rRNA"/>
    <property type="evidence" value="ECO:0007669"/>
    <property type="project" value="TreeGrafter"/>
</dbReference>
<evidence type="ECO:0000256" key="6">
    <source>
        <dbReference type="ARBA" id="ARBA00024695"/>
    </source>
</evidence>
<comment type="function">
    <text evidence="6">Involved in nucleolar processing of pre-18S ribosomal RNA. Has a role in the nuclear export of 40S pre-ribosomal subunit to the cytoplasm.</text>
</comment>
<sequence>MSRAKKAQKRKSELKKSTSEIKKKPINPFDLKYMKKKNASEPTKVVQGTPAVSRKRAMEIRKQTLGVEYQRFGKVNQIEDRRIGEKQKLSEDEKAEKRFMAQRQQMISSKKSRFNLNDDEDSLTHLGQSLSSVAKYEKAVDSDDEGGLNEDVVALANFGGGSMTVKVPDDEGGERKLSRKEIIAEVISKSKHAKAIRKIARDEYDGATDRLDEQLKNLMTSGILHKPLGKSDSSKLANNDSYDVFFREIQMGGDQRAAAGTPHKTDEQKAAEHEKIVKKLEDDKVRRMDPENSDFINHESADVDVESVEVSSRQKRREERRGKDDFELRYDQSGKIILDERSRSQLVASDEVTGEPTNPKKKFLYKLEEFDVTAKNPTIENIEKIGQLIPELFSLSKIDTDFSSRCMRALLRQKWKKMKKYKHKELDFSIVAYLKLAADLYPTSDRWHPVCTPSLCFALEVVTSARFKNCFDCARVLFICSILANWVDESKRYLPEVMATLQGLLMLAVKTSEEEIFPTMSFPITQPFRNMLYVGEKLEEEPIEPLSLSHVFNDEPHEETTELRIQVLRILFSIIQKFIELYAGHKEAFCAIFNPFLKLWKCLPIENYPEFLFDEAKEVQNLLEKKIEENSSITQLKRKTKQNIKILKMLEPEFEEDFDPERPRLRKDPGRKGSKAEQRKLSQILKREKRGAMKELRLDAKYLARVQTEEQQKISQERKEKTNKILHSLQTQESEYKKKKLKKF</sequence>
<dbReference type="PANTHER" id="PTHR23183">
    <property type="entry name" value="NOP14"/>
    <property type="match status" value="1"/>
</dbReference>
<dbReference type="AlphaFoldDB" id="A0A914CHE7"/>
<dbReference type="Pfam" id="PF04147">
    <property type="entry name" value="Nop14"/>
    <property type="match status" value="2"/>
</dbReference>
<dbReference type="GO" id="GO:0032040">
    <property type="term" value="C:small-subunit processome"/>
    <property type="evidence" value="ECO:0007669"/>
    <property type="project" value="InterPro"/>
</dbReference>
<keyword evidence="4" id="KW-0698">rRNA processing</keyword>
<comment type="similarity">
    <text evidence="2">Belongs to the NOP14 family.</text>
</comment>
<keyword evidence="3" id="KW-0690">Ribosome biogenesis</keyword>
<evidence type="ECO:0000256" key="7">
    <source>
        <dbReference type="SAM" id="MobiDB-lite"/>
    </source>
</evidence>
<feature type="region of interest" description="Disordered" evidence="7">
    <location>
        <begin position="709"/>
        <end position="728"/>
    </location>
</feature>
<evidence type="ECO:0000256" key="3">
    <source>
        <dbReference type="ARBA" id="ARBA00022517"/>
    </source>
</evidence>
<evidence type="ECO:0000256" key="2">
    <source>
        <dbReference type="ARBA" id="ARBA00007466"/>
    </source>
</evidence>
<dbReference type="Proteomes" id="UP000887540">
    <property type="component" value="Unplaced"/>
</dbReference>
<evidence type="ECO:0000256" key="1">
    <source>
        <dbReference type="ARBA" id="ARBA00004604"/>
    </source>
</evidence>
<evidence type="ECO:0000313" key="8">
    <source>
        <dbReference type="Proteomes" id="UP000887540"/>
    </source>
</evidence>
<feature type="region of interest" description="Disordered" evidence="7">
    <location>
        <begin position="287"/>
        <end position="322"/>
    </location>
</feature>
<feature type="region of interest" description="Disordered" evidence="7">
    <location>
        <begin position="1"/>
        <end position="28"/>
    </location>
</feature>
<feature type="compositionally biased region" description="Basic and acidic residues" evidence="7">
    <location>
        <begin position="287"/>
        <end position="301"/>
    </location>
</feature>
<evidence type="ECO:0000313" key="9">
    <source>
        <dbReference type="WBParaSite" id="ACRNAN_scaffold10551.g15739.t1"/>
    </source>
</evidence>
<reference evidence="9" key="1">
    <citation type="submission" date="2022-11" db="UniProtKB">
        <authorList>
            <consortium name="WormBaseParasite"/>
        </authorList>
    </citation>
    <scope>IDENTIFICATION</scope>
</reference>
<comment type="subcellular location">
    <subcellularLocation>
        <location evidence="1">Nucleus</location>
        <location evidence="1">Nucleolus</location>
    </subcellularLocation>
</comment>
<proteinExistence type="inferred from homology"/>
<keyword evidence="5" id="KW-0539">Nucleus</keyword>
<feature type="compositionally biased region" description="Basic and acidic residues" evidence="7">
    <location>
        <begin position="10"/>
        <end position="23"/>
    </location>
</feature>
<feature type="compositionally biased region" description="Basic and acidic residues" evidence="7">
    <location>
        <begin position="660"/>
        <end position="680"/>
    </location>
</feature>
<dbReference type="InterPro" id="IPR007276">
    <property type="entry name" value="Nop14"/>
</dbReference>
<evidence type="ECO:0000256" key="4">
    <source>
        <dbReference type="ARBA" id="ARBA00022552"/>
    </source>
</evidence>
<organism evidence="8 9">
    <name type="scientific">Acrobeloides nanus</name>
    <dbReference type="NCBI Taxonomy" id="290746"/>
    <lineage>
        <taxon>Eukaryota</taxon>
        <taxon>Metazoa</taxon>
        <taxon>Ecdysozoa</taxon>
        <taxon>Nematoda</taxon>
        <taxon>Chromadorea</taxon>
        <taxon>Rhabditida</taxon>
        <taxon>Tylenchina</taxon>
        <taxon>Cephalobomorpha</taxon>
        <taxon>Cephaloboidea</taxon>
        <taxon>Cephalobidae</taxon>
        <taxon>Acrobeloides</taxon>
    </lineage>
</organism>
<keyword evidence="8" id="KW-1185">Reference proteome</keyword>
<dbReference type="WBParaSite" id="ACRNAN_scaffold10551.g15739.t1">
    <property type="protein sequence ID" value="ACRNAN_scaffold10551.g15739.t1"/>
    <property type="gene ID" value="ACRNAN_scaffold10551.g15739"/>
</dbReference>
<name>A0A914CHE7_9BILA</name>
<feature type="region of interest" description="Disordered" evidence="7">
    <location>
        <begin position="657"/>
        <end position="680"/>
    </location>
</feature>
<accession>A0A914CHE7</accession>
<protein>
    <submittedName>
        <fullName evidence="9">Nucleolar protein 14</fullName>
    </submittedName>
</protein>
<dbReference type="PANTHER" id="PTHR23183:SF0">
    <property type="entry name" value="NUCLEOLAR PROTEIN 14"/>
    <property type="match status" value="1"/>
</dbReference>
<dbReference type="GO" id="GO:0030692">
    <property type="term" value="C:Noc4p-Nop14p complex"/>
    <property type="evidence" value="ECO:0007669"/>
    <property type="project" value="TreeGrafter"/>
</dbReference>